<gene>
    <name evidence="7" type="ORF">UX22_C0004G0042</name>
</gene>
<comment type="similarity">
    <text evidence="1 5">Belongs to the bacterial ribosomal protein bL17 family.</text>
</comment>
<dbReference type="InterPro" id="IPR047859">
    <property type="entry name" value="Ribosomal_bL17_CS"/>
</dbReference>
<dbReference type="Gene3D" id="3.90.1030.10">
    <property type="entry name" value="Ribosomal protein L17"/>
    <property type="match status" value="1"/>
</dbReference>
<accession>A0A0G1N533</accession>
<dbReference type="Pfam" id="PF01196">
    <property type="entry name" value="Ribosomal_L17"/>
    <property type="match status" value="1"/>
</dbReference>
<evidence type="ECO:0000256" key="5">
    <source>
        <dbReference type="RuleBase" id="RU000660"/>
    </source>
</evidence>
<dbReference type="NCBIfam" id="TIGR00059">
    <property type="entry name" value="L17"/>
    <property type="match status" value="1"/>
</dbReference>
<reference evidence="7 8" key="1">
    <citation type="journal article" date="2015" name="Nature">
        <title>rRNA introns, odd ribosomes, and small enigmatic genomes across a large radiation of phyla.</title>
        <authorList>
            <person name="Brown C.T."/>
            <person name="Hug L.A."/>
            <person name="Thomas B.C."/>
            <person name="Sharon I."/>
            <person name="Castelle C.J."/>
            <person name="Singh A."/>
            <person name="Wilkins M.J."/>
            <person name="Williams K.H."/>
            <person name="Banfield J.F."/>
        </authorList>
    </citation>
    <scope>NUCLEOTIDE SEQUENCE [LARGE SCALE GENOMIC DNA]</scope>
</reference>
<evidence type="ECO:0000256" key="6">
    <source>
        <dbReference type="RuleBase" id="RU000661"/>
    </source>
</evidence>
<evidence type="ECO:0000313" key="7">
    <source>
        <dbReference type="EMBL" id="KKU15721.1"/>
    </source>
</evidence>
<dbReference type="PANTHER" id="PTHR14413">
    <property type="entry name" value="RIBOSOMAL PROTEIN L17"/>
    <property type="match status" value="1"/>
</dbReference>
<organism evidence="7 8">
    <name type="scientific">Candidatus Jorgensenbacteria bacterium GW2011_GWA2_45_9</name>
    <dbReference type="NCBI Taxonomy" id="1618663"/>
    <lineage>
        <taxon>Bacteria</taxon>
        <taxon>Candidatus Joergenseniibacteriota</taxon>
    </lineage>
</organism>
<dbReference type="PANTHER" id="PTHR14413:SF16">
    <property type="entry name" value="LARGE RIBOSOMAL SUBUNIT PROTEIN BL17M"/>
    <property type="match status" value="1"/>
</dbReference>
<dbReference type="AlphaFoldDB" id="A0A0G1N533"/>
<comment type="caution">
    <text evidence="7">The sequence shown here is derived from an EMBL/GenBank/DDBJ whole genome shotgun (WGS) entry which is preliminary data.</text>
</comment>
<dbReference type="SUPFAM" id="SSF64263">
    <property type="entry name" value="Prokaryotic ribosomal protein L17"/>
    <property type="match status" value="1"/>
</dbReference>
<dbReference type="GO" id="GO:0003735">
    <property type="term" value="F:structural constituent of ribosome"/>
    <property type="evidence" value="ECO:0007669"/>
    <property type="project" value="InterPro"/>
</dbReference>
<dbReference type="InterPro" id="IPR000456">
    <property type="entry name" value="Ribosomal_bL17"/>
</dbReference>
<keyword evidence="3 5" id="KW-0687">Ribonucleoprotein</keyword>
<dbReference type="EMBL" id="LCLJ01000004">
    <property type="protein sequence ID" value="KKU15721.1"/>
    <property type="molecule type" value="Genomic_DNA"/>
</dbReference>
<protein>
    <recommendedName>
        <fullName evidence="4 6">50S ribosomal protein L17</fullName>
    </recommendedName>
</protein>
<dbReference type="GO" id="GO:0022625">
    <property type="term" value="C:cytosolic large ribosomal subunit"/>
    <property type="evidence" value="ECO:0007669"/>
    <property type="project" value="TreeGrafter"/>
</dbReference>
<dbReference type="Proteomes" id="UP000034727">
    <property type="component" value="Unassembled WGS sequence"/>
</dbReference>
<evidence type="ECO:0000256" key="2">
    <source>
        <dbReference type="ARBA" id="ARBA00022980"/>
    </source>
</evidence>
<proteinExistence type="inferred from homology"/>
<keyword evidence="2 5" id="KW-0689">Ribosomal protein</keyword>
<dbReference type="InterPro" id="IPR036373">
    <property type="entry name" value="Ribosomal_bL17_sf"/>
</dbReference>
<evidence type="ECO:0000256" key="3">
    <source>
        <dbReference type="ARBA" id="ARBA00023274"/>
    </source>
</evidence>
<name>A0A0G1N533_9BACT</name>
<evidence type="ECO:0000256" key="1">
    <source>
        <dbReference type="ARBA" id="ARBA00008777"/>
    </source>
</evidence>
<sequence>MRHLRKGRKLGLKRGKRKAFLRTLAANLIMKGRIKTTEARAKALKPFVEKLITRGKKQTVASLRILMKKLPRQAAYKVHNEISARYNDRNGGYLRIVKQLAPRKHDASKMAVIEFV</sequence>
<evidence type="ECO:0000256" key="4">
    <source>
        <dbReference type="ARBA" id="ARBA00035494"/>
    </source>
</evidence>
<dbReference type="PROSITE" id="PS01167">
    <property type="entry name" value="RIBOSOMAL_L17"/>
    <property type="match status" value="1"/>
</dbReference>
<dbReference type="GO" id="GO:0006412">
    <property type="term" value="P:translation"/>
    <property type="evidence" value="ECO:0007669"/>
    <property type="project" value="InterPro"/>
</dbReference>
<evidence type="ECO:0000313" key="8">
    <source>
        <dbReference type="Proteomes" id="UP000034727"/>
    </source>
</evidence>